<dbReference type="Proteomes" id="UP001160390">
    <property type="component" value="Unassembled WGS sequence"/>
</dbReference>
<comment type="caution">
    <text evidence="2">The sequence shown here is derived from an EMBL/GenBank/DDBJ whole genome shotgun (WGS) entry which is preliminary data.</text>
</comment>
<evidence type="ECO:0000256" key="1">
    <source>
        <dbReference type="SAM" id="MobiDB-lite"/>
    </source>
</evidence>
<gene>
    <name evidence="2" type="ORF">CCHLO57077_00001270</name>
</gene>
<dbReference type="EMBL" id="CABFNP030001012">
    <property type="protein sequence ID" value="CAI6089672.1"/>
    <property type="molecule type" value="Genomic_DNA"/>
</dbReference>
<reference evidence="2" key="1">
    <citation type="submission" date="2023-01" db="EMBL/GenBank/DDBJ databases">
        <authorList>
            <person name="Piombo E."/>
        </authorList>
    </citation>
    <scope>NUCLEOTIDE SEQUENCE</scope>
</reference>
<name>A0AA35Q2T5_9HYPO</name>
<dbReference type="AlphaFoldDB" id="A0AA35Q2T5"/>
<keyword evidence="3" id="KW-1185">Reference proteome</keyword>
<evidence type="ECO:0000313" key="3">
    <source>
        <dbReference type="Proteomes" id="UP001160390"/>
    </source>
</evidence>
<proteinExistence type="predicted"/>
<evidence type="ECO:0000313" key="2">
    <source>
        <dbReference type="EMBL" id="CAI6089672.1"/>
    </source>
</evidence>
<accession>A0AA35Q2T5</accession>
<feature type="region of interest" description="Disordered" evidence="1">
    <location>
        <begin position="59"/>
        <end position="78"/>
    </location>
</feature>
<sequence>MTYDLERINVLIAHKKHNGASCSSAINARAYHARFHIATLGGRSSRRFAISGDSSKLSLSRYGEPDARNPLPDLAPPNPTTSIVSDTFTSRKVFEPLTQTVRTVGVPPSPITPPSPIHTAIAGLGTDPTQPQGLVPRKRLPSSAGASCDDTELERDVLARHRKQEALFGKEDHTPSRAISSGHSPTDLRQLIYNIKTRDKLSRIPSFPDTDPPSTIMLRRVVVVQGGPAIRQFYSLIHTRRSRETEMGLLKVDSTGIERALELIKRFES</sequence>
<protein>
    <submittedName>
        <fullName evidence="2">Uncharacterized protein</fullName>
    </submittedName>
</protein>
<organism evidence="2 3">
    <name type="scientific">Clonostachys chloroleuca</name>
    <dbReference type="NCBI Taxonomy" id="1926264"/>
    <lineage>
        <taxon>Eukaryota</taxon>
        <taxon>Fungi</taxon>
        <taxon>Dikarya</taxon>
        <taxon>Ascomycota</taxon>
        <taxon>Pezizomycotina</taxon>
        <taxon>Sordariomycetes</taxon>
        <taxon>Hypocreomycetidae</taxon>
        <taxon>Hypocreales</taxon>
        <taxon>Bionectriaceae</taxon>
        <taxon>Clonostachys</taxon>
    </lineage>
</organism>